<evidence type="ECO:0000313" key="4">
    <source>
        <dbReference type="Proteomes" id="UP000317093"/>
    </source>
</evidence>
<name>A0A518B0M2_9BACT</name>
<evidence type="ECO:0000313" key="3">
    <source>
        <dbReference type="EMBL" id="QDU60526.1"/>
    </source>
</evidence>
<organism evidence="3 4">
    <name type="scientific">Kolteria novifilia</name>
    <dbReference type="NCBI Taxonomy" id="2527975"/>
    <lineage>
        <taxon>Bacteria</taxon>
        <taxon>Pseudomonadati</taxon>
        <taxon>Planctomycetota</taxon>
        <taxon>Planctomycetia</taxon>
        <taxon>Kolteriales</taxon>
        <taxon>Kolteriaceae</taxon>
        <taxon>Kolteria</taxon>
    </lineage>
</organism>
<dbReference type="KEGG" id="knv:Pan216_13680"/>
<dbReference type="EMBL" id="CP036279">
    <property type="protein sequence ID" value="QDU60526.1"/>
    <property type="molecule type" value="Genomic_DNA"/>
</dbReference>
<proteinExistence type="predicted"/>
<keyword evidence="2" id="KW-0732">Signal</keyword>
<evidence type="ECO:0000256" key="1">
    <source>
        <dbReference type="SAM" id="MobiDB-lite"/>
    </source>
</evidence>
<protein>
    <submittedName>
        <fullName evidence="3">Uncharacterized protein</fullName>
    </submittedName>
</protein>
<feature type="signal peptide" evidence="2">
    <location>
        <begin position="1"/>
        <end position="30"/>
    </location>
</feature>
<feature type="region of interest" description="Disordered" evidence="1">
    <location>
        <begin position="188"/>
        <end position="255"/>
    </location>
</feature>
<accession>A0A518B0M2</accession>
<gene>
    <name evidence="3" type="ORF">Pan216_13680</name>
</gene>
<dbReference type="RefSeq" id="WP_145256501.1">
    <property type="nucleotide sequence ID" value="NZ_CP036279.1"/>
</dbReference>
<evidence type="ECO:0000256" key="2">
    <source>
        <dbReference type="SAM" id="SignalP"/>
    </source>
</evidence>
<feature type="chain" id="PRO_5021843668" evidence="2">
    <location>
        <begin position="31"/>
        <end position="269"/>
    </location>
</feature>
<feature type="compositionally biased region" description="Low complexity" evidence="1">
    <location>
        <begin position="188"/>
        <end position="197"/>
    </location>
</feature>
<dbReference type="Proteomes" id="UP000317093">
    <property type="component" value="Chromosome"/>
</dbReference>
<keyword evidence="4" id="KW-1185">Reference proteome</keyword>
<dbReference type="AlphaFoldDB" id="A0A518B0M2"/>
<reference evidence="3 4" key="1">
    <citation type="submission" date="2019-02" db="EMBL/GenBank/DDBJ databases">
        <title>Deep-cultivation of Planctomycetes and their phenomic and genomic characterization uncovers novel biology.</title>
        <authorList>
            <person name="Wiegand S."/>
            <person name="Jogler M."/>
            <person name="Boedeker C."/>
            <person name="Pinto D."/>
            <person name="Vollmers J."/>
            <person name="Rivas-Marin E."/>
            <person name="Kohn T."/>
            <person name="Peeters S.H."/>
            <person name="Heuer A."/>
            <person name="Rast P."/>
            <person name="Oberbeckmann S."/>
            <person name="Bunk B."/>
            <person name="Jeske O."/>
            <person name="Meyerdierks A."/>
            <person name="Storesund J.E."/>
            <person name="Kallscheuer N."/>
            <person name="Luecker S."/>
            <person name="Lage O.M."/>
            <person name="Pohl T."/>
            <person name="Merkel B.J."/>
            <person name="Hornburger P."/>
            <person name="Mueller R.-W."/>
            <person name="Bruemmer F."/>
            <person name="Labrenz M."/>
            <person name="Spormann A.M."/>
            <person name="Op den Camp H."/>
            <person name="Overmann J."/>
            <person name="Amann R."/>
            <person name="Jetten M.S.M."/>
            <person name="Mascher T."/>
            <person name="Medema M.H."/>
            <person name="Devos D.P."/>
            <person name="Kaster A.-K."/>
            <person name="Ovreas L."/>
            <person name="Rohde M."/>
            <person name="Galperin M.Y."/>
            <person name="Jogler C."/>
        </authorList>
    </citation>
    <scope>NUCLEOTIDE SEQUENCE [LARGE SCALE GENOMIC DNA]</scope>
    <source>
        <strain evidence="3 4">Pan216</strain>
    </source>
</reference>
<sequence precursor="true">MQAIGGIRRAMMLAALSGSTLLFGTSQARAGHDNPYALAGLLVQQAGQFQCSVAEMSKHVPVCPDLLRHAGVLQSQALLLNGQLQAGSAQCQLEEVVRSLEQTQACAEDEIEDLRVPRRSCAYPVYKQASCLIEDIEDTIDDLEDAICHLDRYRGKGCAIQPVRGRPYGNLPGLFRGHVPGYNVNPGPARRGATPPRVFHEEPVIPQGPSIQPVPSAPVPRPPQLAPAPTRPEGSSYHRARRPGRSVLTPVGNRSTNFEGRLGPLRFRF</sequence>
<feature type="compositionally biased region" description="Pro residues" evidence="1">
    <location>
        <begin position="215"/>
        <end position="230"/>
    </location>
</feature>